<reference evidence="1 2" key="1">
    <citation type="journal article" date="2013" name="BMC Genomics">
        <title>Reconstruction of the lipid metabolism for the microalga Monoraphidium neglectum from its genome sequence reveals characteristics suitable for biofuel production.</title>
        <authorList>
            <person name="Bogen C."/>
            <person name="Al-Dilaimi A."/>
            <person name="Albersmeier A."/>
            <person name="Wichmann J."/>
            <person name="Grundmann M."/>
            <person name="Rupp O."/>
            <person name="Lauersen K.J."/>
            <person name="Blifernez-Klassen O."/>
            <person name="Kalinowski J."/>
            <person name="Goesmann A."/>
            <person name="Mussgnug J.H."/>
            <person name="Kruse O."/>
        </authorList>
    </citation>
    <scope>NUCLEOTIDE SEQUENCE [LARGE SCALE GENOMIC DNA]</scope>
    <source>
        <strain evidence="1 2">SAG 48.87</strain>
    </source>
</reference>
<dbReference type="GeneID" id="25733818"/>
<protein>
    <submittedName>
        <fullName evidence="1">Uncharacterized protein</fullName>
    </submittedName>
</protein>
<dbReference type="RefSeq" id="XP_013890891.1">
    <property type="nucleotide sequence ID" value="XM_014035437.1"/>
</dbReference>
<feature type="non-terminal residue" evidence="1">
    <location>
        <position position="52"/>
    </location>
</feature>
<gene>
    <name evidence="1" type="ORF">MNEG_16092</name>
</gene>
<dbReference type="KEGG" id="mng:MNEG_16092"/>
<evidence type="ECO:0000313" key="1">
    <source>
        <dbReference type="EMBL" id="KIY91871.1"/>
    </source>
</evidence>
<accession>A0A0D2LPE0</accession>
<organism evidence="1 2">
    <name type="scientific">Monoraphidium neglectum</name>
    <dbReference type="NCBI Taxonomy" id="145388"/>
    <lineage>
        <taxon>Eukaryota</taxon>
        <taxon>Viridiplantae</taxon>
        <taxon>Chlorophyta</taxon>
        <taxon>core chlorophytes</taxon>
        <taxon>Chlorophyceae</taxon>
        <taxon>CS clade</taxon>
        <taxon>Sphaeropleales</taxon>
        <taxon>Selenastraceae</taxon>
        <taxon>Monoraphidium</taxon>
    </lineage>
</organism>
<sequence>SSREAARRGHRPGLARRAVPAGSFIRRAAAAADRAGGGALLWDAGIRRARQR</sequence>
<keyword evidence="2" id="KW-1185">Reference proteome</keyword>
<feature type="non-terminal residue" evidence="1">
    <location>
        <position position="1"/>
    </location>
</feature>
<dbReference type="Proteomes" id="UP000054498">
    <property type="component" value="Unassembled WGS sequence"/>
</dbReference>
<dbReference type="AlphaFoldDB" id="A0A0D2LPE0"/>
<evidence type="ECO:0000313" key="2">
    <source>
        <dbReference type="Proteomes" id="UP000054498"/>
    </source>
</evidence>
<dbReference type="EMBL" id="KK106189">
    <property type="protein sequence ID" value="KIY91871.1"/>
    <property type="molecule type" value="Genomic_DNA"/>
</dbReference>
<name>A0A0D2LPE0_9CHLO</name>
<proteinExistence type="predicted"/>